<name>A0A7S0R6Y6_9CHLO</name>
<feature type="region of interest" description="Disordered" evidence="1">
    <location>
        <begin position="168"/>
        <end position="197"/>
    </location>
</feature>
<dbReference type="InterPro" id="IPR038122">
    <property type="entry name" value="PFU_sf"/>
</dbReference>
<evidence type="ECO:0000256" key="1">
    <source>
        <dbReference type="SAM" id="MobiDB-lite"/>
    </source>
</evidence>
<evidence type="ECO:0008006" key="3">
    <source>
        <dbReference type="Google" id="ProtNLM"/>
    </source>
</evidence>
<dbReference type="EMBL" id="HBFB01005961">
    <property type="protein sequence ID" value="CAD8668960.1"/>
    <property type="molecule type" value="Transcribed_RNA"/>
</dbReference>
<dbReference type="Gene3D" id="3.10.20.870">
    <property type="entry name" value="PFU (PLAA family ubiquitin binding), C-terminal domain"/>
    <property type="match status" value="1"/>
</dbReference>
<dbReference type="PANTHER" id="PTHR35381:SF1">
    <property type="entry name" value="EF-HAND DOMAIN-CONTAINING PROTEIN"/>
    <property type="match status" value="1"/>
</dbReference>
<evidence type="ECO:0000313" key="2">
    <source>
        <dbReference type="EMBL" id="CAD8668960.1"/>
    </source>
</evidence>
<feature type="region of interest" description="Disordered" evidence="1">
    <location>
        <begin position="744"/>
        <end position="766"/>
    </location>
</feature>
<organism evidence="2">
    <name type="scientific">Chlamydomonas leiostraca</name>
    <dbReference type="NCBI Taxonomy" id="1034604"/>
    <lineage>
        <taxon>Eukaryota</taxon>
        <taxon>Viridiplantae</taxon>
        <taxon>Chlorophyta</taxon>
        <taxon>core chlorophytes</taxon>
        <taxon>Chlorophyceae</taxon>
        <taxon>CS clade</taxon>
        <taxon>Chlamydomonadales</taxon>
        <taxon>Chlamydomonadaceae</taxon>
        <taxon>Chlamydomonas</taxon>
    </lineage>
</organism>
<gene>
    <name evidence="2" type="ORF">CLEI1391_LOCUS3329</name>
</gene>
<dbReference type="PANTHER" id="PTHR35381">
    <property type="entry name" value="EF-HAND DOMAIN-CONTAINING PROTEIN"/>
    <property type="match status" value="1"/>
</dbReference>
<accession>A0A7S0R6Y6</accession>
<dbReference type="AlphaFoldDB" id="A0A7S0R6Y6"/>
<reference evidence="2" key="1">
    <citation type="submission" date="2021-01" db="EMBL/GenBank/DDBJ databases">
        <authorList>
            <person name="Corre E."/>
            <person name="Pelletier E."/>
            <person name="Niang G."/>
            <person name="Scheremetjew M."/>
            <person name="Finn R."/>
            <person name="Kale V."/>
            <person name="Holt S."/>
            <person name="Cochrane G."/>
            <person name="Meng A."/>
            <person name="Brown T."/>
            <person name="Cohen L."/>
        </authorList>
    </citation>
    <scope>NUCLEOTIDE SEQUENCE</scope>
    <source>
        <strain evidence="2">SAG 11-49</strain>
    </source>
</reference>
<feature type="region of interest" description="Disordered" evidence="1">
    <location>
        <begin position="918"/>
        <end position="942"/>
    </location>
</feature>
<proteinExistence type="predicted"/>
<sequence length="942" mass="103694">MIEDDMILQAAASPEPVLGKDNRAVVLITTVDIGGGRNGKIELRKGDEPVDAARAFCQKHGLPESVIGPLTNHLLDHMRKAAKKEESVKNSRAGSIQERFDEAAEEQTAPAPAPRPHMQDSQKLSFANGMNDKLVEQLQSKLMPVDDSNRLLTVSAANNGIPLSNRMAASVHSSGMSSDRQHRKSRSADPSPRDSVFRRLYTNAVDLRSKHESKRKMAAAEVSQSMTAGRSSMSWISQEMMRDRTHGPFDNYGEMLYAEGLEAQAVRKSKAAAIRAERDAKELDGATFRPEITDLAKALWSGADLDSQPAWQRLSVNKRTKTLAAIRDMQRAREEAQLRECTFQPRINKTSAQLMAERSEALRVLQVTPYEQLFQDALRRQAKAKELQNWLPDEATFKPSINKSGTAQVYLRHSYEAMGLSKGSVGAGENDGASDASVRTSVVDRLYLNLEKTKAKIEEKREMIYGAVDPNTGRQLYKPEVGRAPKNMNRNREGMPIGEYLYSSGVDMLSRKEAELEQKRREEMAAANASHSTEQSKKMYQSLKVKRFQQIFDYLDEQGVGVLDLVGLVRMPSAHMDNLDTEVREDVERAAELHARVSNVPLFPKDAPAGTVHTEDALAALPAAPTVDIDSFSELMEEALLKHRKPRAYLVPSPSSKYQPNYSFKPQINARSNAMASKVRHPELPHHEVLHHNAEVTRARIDKLRREMEEAKMQGCTFQPTLNAPVVNGRPVEGRALRAAGTSSRAASAYTSAMASPRKGPSYNAAAGSQQQEQLQEFLAVEQLVQQTVEQSGLAIAASDMKTQQVADANSAAGTPNSATHPASVALRDSMKGVNPQDLHATEMMLLGMLNEPNLEQDSQVLDMLHSYLMAANAKAGQEAGAEVHVAPRRSTKESQANPNTVNLFVVPAVGSTQQQASAMEDLASSLEKWDPHSDPTLASVH</sequence>
<feature type="compositionally biased region" description="Low complexity" evidence="1">
    <location>
        <begin position="744"/>
        <end position="756"/>
    </location>
</feature>
<feature type="region of interest" description="Disordered" evidence="1">
    <location>
        <begin position="81"/>
        <end position="121"/>
    </location>
</feature>
<protein>
    <recommendedName>
        <fullName evidence="3">PFU domain-containing protein</fullName>
    </recommendedName>
</protein>